<dbReference type="InterPro" id="IPR036390">
    <property type="entry name" value="WH_DNA-bd_sf"/>
</dbReference>
<dbReference type="InterPro" id="IPR000524">
    <property type="entry name" value="Tscrpt_reg_HTH_GntR"/>
</dbReference>
<dbReference type="OrthoDB" id="4307011at2"/>
<feature type="domain" description="HTH gntR-type" evidence="4">
    <location>
        <begin position="5"/>
        <end position="75"/>
    </location>
</feature>
<keyword evidence="1" id="KW-0805">Transcription regulation</keyword>
<evidence type="ECO:0000259" key="4">
    <source>
        <dbReference type="PROSITE" id="PS50949"/>
    </source>
</evidence>
<dbReference type="RefSeq" id="WP_150169387.1">
    <property type="nucleotide sequence ID" value="NZ_CP029193.1"/>
</dbReference>
<dbReference type="InterPro" id="IPR028978">
    <property type="entry name" value="Chorismate_lyase_/UTRA_dom_sf"/>
</dbReference>
<organism evidence="5 6">
    <name type="scientific">Streptomyces venezuelae</name>
    <dbReference type="NCBI Taxonomy" id="54571"/>
    <lineage>
        <taxon>Bacteria</taxon>
        <taxon>Bacillati</taxon>
        <taxon>Actinomycetota</taxon>
        <taxon>Actinomycetes</taxon>
        <taxon>Kitasatosporales</taxon>
        <taxon>Streptomycetaceae</taxon>
        <taxon>Streptomyces</taxon>
    </lineage>
</organism>
<keyword evidence="2" id="KW-0238">DNA-binding</keyword>
<sequence>MAPKTPQWRGLADQIARDIAAGASGYRPGDQLPQIRDLVAQGKGSKTTVLAAYKALEAEGLVSMVRGHGTKVRQRPPHQIRRHQERYVWEKKLALRPDEVRRTSGVVDKDTGLEHDEIATHATFRAIPADADLAERFGVEVGTLMLHRQYWHSAGDDPTALSLIDSYLVHEVAARNPDLLDSAKEPWPGGTHHQLSTVGIEIDRIDDGIRTRLATQAEARKLGIPTGSAVLLLDKTSISTEGDVVEYSHVVLPGERTELWYSVPLERWTP</sequence>
<dbReference type="GO" id="GO:0003700">
    <property type="term" value="F:DNA-binding transcription factor activity"/>
    <property type="evidence" value="ECO:0007669"/>
    <property type="project" value="InterPro"/>
</dbReference>
<evidence type="ECO:0000256" key="1">
    <source>
        <dbReference type="ARBA" id="ARBA00023015"/>
    </source>
</evidence>
<dbReference type="GO" id="GO:0045892">
    <property type="term" value="P:negative regulation of DNA-templated transcription"/>
    <property type="evidence" value="ECO:0007669"/>
    <property type="project" value="TreeGrafter"/>
</dbReference>
<protein>
    <submittedName>
        <fullName evidence="5">Transcriptional regulator</fullName>
    </submittedName>
</protein>
<keyword evidence="3" id="KW-0804">Transcription</keyword>
<dbReference type="InterPro" id="IPR011663">
    <property type="entry name" value="UTRA"/>
</dbReference>
<dbReference type="CDD" id="cd07377">
    <property type="entry name" value="WHTH_GntR"/>
    <property type="match status" value="1"/>
</dbReference>
<dbReference type="Proteomes" id="UP000323046">
    <property type="component" value="Chromosome"/>
</dbReference>
<dbReference type="InterPro" id="IPR036388">
    <property type="entry name" value="WH-like_DNA-bd_sf"/>
</dbReference>
<dbReference type="PANTHER" id="PTHR44846">
    <property type="entry name" value="MANNOSYL-D-GLYCERATE TRANSPORT/METABOLISM SYSTEM REPRESSOR MNGR-RELATED"/>
    <property type="match status" value="1"/>
</dbReference>
<dbReference type="SMART" id="SM00866">
    <property type="entry name" value="UTRA"/>
    <property type="match status" value="1"/>
</dbReference>
<keyword evidence="6" id="KW-1185">Reference proteome</keyword>
<evidence type="ECO:0000313" key="5">
    <source>
        <dbReference type="EMBL" id="QES27967.1"/>
    </source>
</evidence>
<gene>
    <name evidence="5" type="ORF">DEJ47_17365</name>
</gene>
<dbReference type="PANTHER" id="PTHR44846:SF17">
    <property type="entry name" value="GNTR-FAMILY TRANSCRIPTIONAL REGULATOR"/>
    <property type="match status" value="1"/>
</dbReference>
<dbReference type="PROSITE" id="PS50949">
    <property type="entry name" value="HTH_GNTR"/>
    <property type="match status" value="1"/>
</dbReference>
<evidence type="ECO:0000313" key="6">
    <source>
        <dbReference type="Proteomes" id="UP000323046"/>
    </source>
</evidence>
<dbReference type="SMART" id="SM00345">
    <property type="entry name" value="HTH_GNTR"/>
    <property type="match status" value="1"/>
</dbReference>
<reference evidence="5 6" key="1">
    <citation type="submission" date="2018-05" db="EMBL/GenBank/DDBJ databases">
        <title>Streptomyces venezuelae.</title>
        <authorList>
            <person name="Kim W."/>
            <person name="Lee N."/>
            <person name="Cho B.-K."/>
        </authorList>
    </citation>
    <scope>NUCLEOTIDE SEQUENCE [LARGE SCALE GENOMIC DNA]</scope>
    <source>
        <strain evidence="5 6">ATCC 14583</strain>
    </source>
</reference>
<evidence type="ECO:0000256" key="3">
    <source>
        <dbReference type="ARBA" id="ARBA00023163"/>
    </source>
</evidence>
<dbReference type="Pfam" id="PF07702">
    <property type="entry name" value="UTRA"/>
    <property type="match status" value="1"/>
</dbReference>
<dbReference type="Gene3D" id="1.10.10.10">
    <property type="entry name" value="Winged helix-like DNA-binding domain superfamily/Winged helix DNA-binding domain"/>
    <property type="match status" value="1"/>
</dbReference>
<name>A0A5P2BD24_STRVZ</name>
<dbReference type="InterPro" id="IPR050679">
    <property type="entry name" value="Bact_HTH_transcr_reg"/>
</dbReference>
<accession>A0A5P2BD24</accession>
<dbReference type="SUPFAM" id="SSF64288">
    <property type="entry name" value="Chorismate lyase-like"/>
    <property type="match status" value="1"/>
</dbReference>
<dbReference type="SUPFAM" id="SSF46785">
    <property type="entry name" value="Winged helix' DNA-binding domain"/>
    <property type="match status" value="1"/>
</dbReference>
<dbReference type="Pfam" id="PF00392">
    <property type="entry name" value="GntR"/>
    <property type="match status" value="1"/>
</dbReference>
<dbReference type="Gene3D" id="3.40.1410.10">
    <property type="entry name" value="Chorismate lyase-like"/>
    <property type="match status" value="1"/>
</dbReference>
<evidence type="ECO:0000256" key="2">
    <source>
        <dbReference type="ARBA" id="ARBA00023125"/>
    </source>
</evidence>
<proteinExistence type="predicted"/>
<dbReference type="AlphaFoldDB" id="A0A5P2BD24"/>
<dbReference type="GO" id="GO:0003677">
    <property type="term" value="F:DNA binding"/>
    <property type="evidence" value="ECO:0007669"/>
    <property type="project" value="UniProtKB-KW"/>
</dbReference>
<dbReference type="EMBL" id="CP029193">
    <property type="protein sequence ID" value="QES27967.1"/>
    <property type="molecule type" value="Genomic_DNA"/>
</dbReference>